<evidence type="ECO:0008006" key="3">
    <source>
        <dbReference type="Google" id="ProtNLM"/>
    </source>
</evidence>
<gene>
    <name evidence="1" type="ORF">P7E30_05000</name>
</gene>
<sequence length="369" mass="42533">MKWLILVIIEVTNRRWGGGCMEFVFSRKEQQTQILYGETLNAVLRTQEISNDQVIILTNQRYYDRFSEKLTRLFLPKEVSWYICTNQMYCNNFTEFQAFMSFLSRFSKQENYLIVGFGNEGVLALSSFIHYTSILTSDLWLIPVSLRALAKSVKESAIIVKKPDIPVLQSPNVPQVVVYDQTIAEKQKDGKLVDLLVLIRCGLLTDQAFLRELFRTFLTEKQVNNRSFAAYTDRVIQAYQANGAALEEYGQVFTDAFYKTENGHLLSDAMKLFYGLLFHLIWNVQQQQLAVKLDKLCLWLDQLGFPLVLPDQLSLSDYFQQVLLLQKKEKKLLFLSEIGTIGGRTSALEEDLVQTMSAYQTIINQIRGT</sequence>
<dbReference type="EMBL" id="JARPZN010000002">
    <property type="protein sequence ID" value="MDT2689571.1"/>
    <property type="molecule type" value="Genomic_DNA"/>
</dbReference>
<protein>
    <recommendedName>
        <fullName evidence="3">3-dehydroquinate synthase domain-containing protein</fullName>
    </recommendedName>
</protein>
<organism evidence="1 2">
    <name type="scientific">Enterococcus gallinarum</name>
    <dbReference type="NCBI Taxonomy" id="1353"/>
    <lineage>
        <taxon>Bacteria</taxon>
        <taxon>Bacillati</taxon>
        <taxon>Bacillota</taxon>
        <taxon>Bacilli</taxon>
        <taxon>Lactobacillales</taxon>
        <taxon>Enterococcaceae</taxon>
        <taxon>Enterococcus</taxon>
    </lineage>
</organism>
<accession>A0AAE4KWV6</accession>
<reference evidence="1" key="1">
    <citation type="submission" date="2023-03" db="EMBL/GenBank/DDBJ databases">
        <authorList>
            <person name="Shen W."/>
            <person name="Cai J."/>
        </authorList>
    </citation>
    <scope>NUCLEOTIDE SEQUENCE</scope>
    <source>
        <strain evidence="1">K69-2</strain>
    </source>
</reference>
<evidence type="ECO:0000313" key="1">
    <source>
        <dbReference type="EMBL" id="MDT2689571.1"/>
    </source>
</evidence>
<dbReference type="Proteomes" id="UP001183682">
    <property type="component" value="Unassembled WGS sequence"/>
</dbReference>
<comment type="caution">
    <text evidence="1">The sequence shown here is derived from an EMBL/GenBank/DDBJ whole genome shotgun (WGS) entry which is preliminary data.</text>
</comment>
<proteinExistence type="predicted"/>
<dbReference type="AlphaFoldDB" id="A0AAE4KWV6"/>
<evidence type="ECO:0000313" key="2">
    <source>
        <dbReference type="Proteomes" id="UP001183682"/>
    </source>
</evidence>
<name>A0AAE4KWV6_ENTGA</name>